<evidence type="ECO:0000313" key="12">
    <source>
        <dbReference type="EMBL" id="WIY51435.1"/>
    </source>
</evidence>
<evidence type="ECO:0000256" key="10">
    <source>
        <dbReference type="RuleBase" id="RU362081"/>
    </source>
</evidence>
<keyword evidence="6 10" id="KW-0067">ATP-binding</keyword>
<keyword evidence="10" id="KW-1003">Cell membrane</keyword>
<dbReference type="InterPro" id="IPR059000">
    <property type="entry name" value="ATPase_P-type_domA"/>
</dbReference>
<dbReference type="InterPro" id="IPR023214">
    <property type="entry name" value="HAD_sf"/>
</dbReference>
<keyword evidence="8 10" id="KW-1133">Transmembrane helix</keyword>
<dbReference type="InterPro" id="IPR023298">
    <property type="entry name" value="ATPase_P-typ_TM_dom_sf"/>
</dbReference>
<feature type="domain" description="HMA" evidence="11">
    <location>
        <begin position="1"/>
        <end position="63"/>
    </location>
</feature>
<dbReference type="SUPFAM" id="SSF55008">
    <property type="entry name" value="HMA, heavy metal-associated domain"/>
    <property type="match status" value="1"/>
</dbReference>
<dbReference type="NCBIfam" id="TIGR01511">
    <property type="entry name" value="ATPase-IB1_Cu"/>
    <property type="match status" value="1"/>
</dbReference>
<dbReference type="SFLD" id="SFLDS00003">
    <property type="entry name" value="Haloacid_Dehalogenase"/>
    <property type="match status" value="1"/>
</dbReference>
<dbReference type="EMBL" id="CP127363">
    <property type="protein sequence ID" value="WIY51435.1"/>
    <property type="molecule type" value="Genomic_DNA"/>
</dbReference>
<keyword evidence="9 10" id="KW-0472">Membrane</keyword>
<sequence length="737" mass="75709">MTCASCSGRVERALRKVPGVRSAEVNLATERAHVVYAAAPDGAVASMEGLLRRAVRNAGYEPRAADAPEPPDAASPWAGFGPVAAGIALSLPLVLPMLGGLAGRDWMPPAWLQWLLATPVQFVLGARFYRAGWHALRARAGNMDLLVAIGTSAAYGLSLWLWFTAAHGSEGHAPHLYFEASAVVITLVLLGKWLEARAKRQTTEAIRALHALRPEAAHWIGPDGEVDVPVAELMAGDRIAVRPGERLPVDGTVLEGHTQVDESMLTGEPLPVARGPSDAVTGGSINGDGRVVVRVTAVGAETVLARIIRLVEDAQAAKAPIQRLVDRVSAVFVPAVLVLALCTLLGWLAAGAGLEAALIHAVAVLVIACPCALGLATPAAIMAGTGVAARHGILIKDAEALETAHRVDTVVFDKTGTLTLGQPRLQAFEAAPGCDAGALLATAAALQAGSAHPLAHATLQAVRERGLSLPAAADAVQAVPGRGTEGQVQGTSWRMGSLRWMDALGADVPPALAARARALQDGGATVSALAERLPGGGDAVRALLAFGDEPKPGAAAAVQALRARGLRVVMLSGDNRGAAEAMARRLGLRPGAGEVIAEVLPADKAAQVVRLQRDGRQGPGSPGARTVAMVGDGVNDAPALAAADVGIAMGNGTDVAMHAAGITLMRGDTALVAAALDVSRRTVAKIRQNLFWAFAYNVAGIPLAALGYLSPVVAGAAMALSSVSVMANALLLKRWRL</sequence>
<dbReference type="PROSITE" id="PS00154">
    <property type="entry name" value="ATPASE_E1_E2"/>
    <property type="match status" value="1"/>
</dbReference>
<feature type="transmembrane region" description="Helical" evidence="10">
    <location>
        <begin position="356"/>
        <end position="381"/>
    </location>
</feature>
<feature type="transmembrane region" description="Helical" evidence="10">
    <location>
        <begin position="328"/>
        <end position="350"/>
    </location>
</feature>
<feature type="transmembrane region" description="Helical" evidence="10">
    <location>
        <begin position="111"/>
        <end position="129"/>
    </location>
</feature>
<dbReference type="InterPro" id="IPR036412">
    <property type="entry name" value="HAD-like_sf"/>
</dbReference>
<dbReference type="Pfam" id="PF00403">
    <property type="entry name" value="HMA"/>
    <property type="match status" value="1"/>
</dbReference>
<dbReference type="SUPFAM" id="SSF81653">
    <property type="entry name" value="Calcium ATPase, transduction domain A"/>
    <property type="match status" value="1"/>
</dbReference>
<keyword evidence="13" id="KW-1185">Reference proteome</keyword>
<feature type="transmembrane region" description="Helical" evidence="10">
    <location>
        <begin position="141"/>
        <end position="163"/>
    </location>
</feature>
<proteinExistence type="inferred from homology"/>
<keyword evidence="5 10" id="KW-0547">Nucleotide-binding</keyword>
<dbReference type="InterPro" id="IPR023299">
    <property type="entry name" value="ATPase_P-typ_cyto_dom_N"/>
</dbReference>
<dbReference type="PRINTS" id="PR00943">
    <property type="entry name" value="CUATPASE"/>
</dbReference>
<organism evidence="12 13">
    <name type="scientific">Paracidovorax citrulli</name>
    <name type="common">Acidovorax citrulli</name>
    <dbReference type="NCBI Taxonomy" id="80869"/>
    <lineage>
        <taxon>Bacteria</taxon>
        <taxon>Pseudomonadati</taxon>
        <taxon>Pseudomonadota</taxon>
        <taxon>Betaproteobacteria</taxon>
        <taxon>Burkholderiales</taxon>
        <taxon>Comamonadaceae</taxon>
        <taxon>Paracidovorax</taxon>
    </lineage>
</organism>
<dbReference type="InterPro" id="IPR018303">
    <property type="entry name" value="ATPase_P-typ_P_site"/>
</dbReference>
<keyword evidence="7" id="KW-1278">Translocase</keyword>
<comment type="similarity">
    <text evidence="2 10">Belongs to the cation transport ATPase (P-type) (TC 3.A.3) family. Type IB subfamily.</text>
</comment>
<comment type="subcellular location">
    <subcellularLocation>
        <location evidence="10">Cell membrane</location>
    </subcellularLocation>
    <subcellularLocation>
        <location evidence="1">Endomembrane system</location>
        <topology evidence="1">Multi-pass membrane protein</topology>
    </subcellularLocation>
</comment>
<dbReference type="PRINTS" id="PR00119">
    <property type="entry name" value="CATATPASE"/>
</dbReference>
<gene>
    <name evidence="12" type="ORF">QRO08_24835</name>
</gene>
<dbReference type="InterPro" id="IPR027256">
    <property type="entry name" value="P-typ_ATPase_IB"/>
</dbReference>
<evidence type="ECO:0000313" key="13">
    <source>
        <dbReference type="Proteomes" id="UP001242732"/>
    </source>
</evidence>
<dbReference type="PANTHER" id="PTHR43520">
    <property type="entry name" value="ATP7, ISOFORM B"/>
    <property type="match status" value="1"/>
</dbReference>
<feature type="transmembrane region" description="Helical" evidence="10">
    <location>
        <begin position="175"/>
        <end position="194"/>
    </location>
</feature>
<dbReference type="InterPro" id="IPR036163">
    <property type="entry name" value="HMA_dom_sf"/>
</dbReference>
<evidence type="ECO:0000256" key="6">
    <source>
        <dbReference type="ARBA" id="ARBA00022840"/>
    </source>
</evidence>
<dbReference type="InterPro" id="IPR006121">
    <property type="entry name" value="HMA_dom"/>
</dbReference>
<dbReference type="SFLD" id="SFLDG00002">
    <property type="entry name" value="C1.7:_P-type_atpase_like"/>
    <property type="match status" value="1"/>
</dbReference>
<dbReference type="SUPFAM" id="SSF81665">
    <property type="entry name" value="Calcium ATPase, transmembrane domain M"/>
    <property type="match status" value="1"/>
</dbReference>
<evidence type="ECO:0000256" key="3">
    <source>
        <dbReference type="ARBA" id="ARBA00022692"/>
    </source>
</evidence>
<protein>
    <submittedName>
        <fullName evidence="12">Heavy metal translocating P-type ATPase</fullName>
    </submittedName>
</protein>
<evidence type="ECO:0000256" key="7">
    <source>
        <dbReference type="ARBA" id="ARBA00022967"/>
    </source>
</evidence>
<dbReference type="NCBIfam" id="TIGR01494">
    <property type="entry name" value="ATPase_P-type"/>
    <property type="match status" value="2"/>
</dbReference>
<dbReference type="Gene3D" id="3.40.1110.10">
    <property type="entry name" value="Calcium-transporting ATPase, cytoplasmic domain N"/>
    <property type="match status" value="1"/>
</dbReference>
<dbReference type="Pfam" id="PF00122">
    <property type="entry name" value="E1-E2_ATPase"/>
    <property type="match status" value="1"/>
</dbReference>
<evidence type="ECO:0000256" key="2">
    <source>
        <dbReference type="ARBA" id="ARBA00006024"/>
    </source>
</evidence>
<evidence type="ECO:0000256" key="9">
    <source>
        <dbReference type="ARBA" id="ARBA00023136"/>
    </source>
</evidence>
<dbReference type="PROSITE" id="PS01229">
    <property type="entry name" value="COF_2"/>
    <property type="match status" value="1"/>
</dbReference>
<dbReference type="NCBIfam" id="TIGR01525">
    <property type="entry name" value="ATPase-IB_hvy"/>
    <property type="match status" value="1"/>
</dbReference>
<dbReference type="Gene3D" id="3.40.50.1000">
    <property type="entry name" value="HAD superfamily/HAD-like"/>
    <property type="match status" value="1"/>
</dbReference>
<dbReference type="CDD" id="cd00371">
    <property type="entry name" value="HMA"/>
    <property type="match status" value="1"/>
</dbReference>
<feature type="transmembrane region" description="Helical" evidence="10">
    <location>
        <begin position="715"/>
        <end position="732"/>
    </location>
</feature>
<dbReference type="Gene3D" id="2.70.150.10">
    <property type="entry name" value="Calcium-transporting ATPase, cytoplasmic transduction domain A"/>
    <property type="match status" value="1"/>
</dbReference>
<feature type="transmembrane region" description="Helical" evidence="10">
    <location>
        <begin position="690"/>
        <end position="709"/>
    </location>
</feature>
<dbReference type="PROSITE" id="PS50846">
    <property type="entry name" value="HMA_2"/>
    <property type="match status" value="1"/>
</dbReference>
<dbReference type="SFLD" id="SFLDF00027">
    <property type="entry name" value="p-type_atpase"/>
    <property type="match status" value="1"/>
</dbReference>
<evidence type="ECO:0000256" key="1">
    <source>
        <dbReference type="ARBA" id="ARBA00004127"/>
    </source>
</evidence>
<evidence type="ECO:0000256" key="5">
    <source>
        <dbReference type="ARBA" id="ARBA00022741"/>
    </source>
</evidence>
<accession>A0ABY9AWU8</accession>
<evidence type="ECO:0000256" key="4">
    <source>
        <dbReference type="ARBA" id="ARBA00022723"/>
    </source>
</evidence>
<dbReference type="Proteomes" id="UP001242732">
    <property type="component" value="Chromosome"/>
</dbReference>
<evidence type="ECO:0000259" key="11">
    <source>
        <dbReference type="PROSITE" id="PS50846"/>
    </source>
</evidence>
<reference evidence="12 13" key="1">
    <citation type="submission" date="2023-06" db="EMBL/GenBank/DDBJ databases">
        <authorList>
            <person name="Ham H."/>
            <person name="Park D.S."/>
        </authorList>
    </citation>
    <scope>NUCLEOTIDE SEQUENCE [LARGE SCALE GENOMIC DNA]</scope>
    <source>
        <strain evidence="12 13">KACC 17005</strain>
    </source>
</reference>
<dbReference type="InterPro" id="IPR044492">
    <property type="entry name" value="P_typ_ATPase_HD_dom"/>
</dbReference>
<dbReference type="PANTHER" id="PTHR43520:SF8">
    <property type="entry name" value="P-TYPE CU(+) TRANSPORTER"/>
    <property type="match status" value="1"/>
</dbReference>
<keyword evidence="3 10" id="KW-0812">Transmembrane</keyword>
<feature type="transmembrane region" description="Helical" evidence="10">
    <location>
        <begin position="77"/>
        <end position="99"/>
    </location>
</feature>
<dbReference type="InterPro" id="IPR008250">
    <property type="entry name" value="ATPase_P-typ_transduc_dom_A_sf"/>
</dbReference>
<dbReference type="SUPFAM" id="SSF56784">
    <property type="entry name" value="HAD-like"/>
    <property type="match status" value="1"/>
</dbReference>
<dbReference type="CDD" id="cd02094">
    <property type="entry name" value="P-type_ATPase_Cu-like"/>
    <property type="match status" value="1"/>
</dbReference>
<evidence type="ECO:0000256" key="8">
    <source>
        <dbReference type="ARBA" id="ARBA00022989"/>
    </source>
</evidence>
<dbReference type="Pfam" id="PF00702">
    <property type="entry name" value="Hydrolase"/>
    <property type="match status" value="1"/>
</dbReference>
<keyword evidence="4 10" id="KW-0479">Metal-binding</keyword>
<dbReference type="InterPro" id="IPR001757">
    <property type="entry name" value="P_typ_ATPase"/>
</dbReference>
<dbReference type="Gene3D" id="3.30.70.100">
    <property type="match status" value="1"/>
</dbReference>
<name>A0ABY9AWU8_PARCI</name>